<name>A0A481YQ98_9VIRU</name>
<evidence type="ECO:0000313" key="1">
    <source>
        <dbReference type="EMBL" id="QBK85219.1"/>
    </source>
</evidence>
<dbReference type="EMBL" id="MK500309">
    <property type="protein sequence ID" value="QBK85219.1"/>
    <property type="molecule type" value="Genomic_DNA"/>
</dbReference>
<reference evidence="1" key="1">
    <citation type="journal article" date="2019" name="MBio">
        <title>Virus Genomes from Deep Sea Sediments Expand the Ocean Megavirome and Support Independent Origins of Viral Gigantism.</title>
        <authorList>
            <person name="Backstrom D."/>
            <person name="Yutin N."/>
            <person name="Jorgensen S.L."/>
            <person name="Dharamshi J."/>
            <person name="Homa F."/>
            <person name="Zaremba-Niedwiedzka K."/>
            <person name="Spang A."/>
            <person name="Wolf Y.I."/>
            <person name="Koonin E.V."/>
            <person name="Ettema T.J."/>
        </authorList>
    </citation>
    <scope>NUCLEOTIDE SEQUENCE</scope>
</reference>
<protein>
    <submittedName>
        <fullName evidence="1">Uncharacterized protein</fullName>
    </submittedName>
</protein>
<proteinExistence type="predicted"/>
<organism evidence="1">
    <name type="scientific">Iridovirus LCIVAC01</name>
    <dbReference type="NCBI Taxonomy" id="2506607"/>
    <lineage>
        <taxon>Viruses</taxon>
        <taxon>Varidnaviria</taxon>
        <taxon>Bamfordvirae</taxon>
        <taxon>Nucleocytoviricota</taxon>
        <taxon>Megaviricetes</taxon>
        <taxon>Pimascovirales</taxon>
        <taxon>Pimascovirales incertae sedis</taxon>
        <taxon>Iridoviridae</taxon>
    </lineage>
</organism>
<gene>
    <name evidence="1" type="ORF">LCIVAC01_00280</name>
</gene>
<sequence length="90" mass="10175">MFEKEMGVFVELKDAQAYMKQIGITYSHIVARELVFGRVNSEMSDAAKKIIYAPLDPCGKRGRSYCCDCQLPIHEERANIDRALLSADAF</sequence>
<accession>A0A481YQ98</accession>